<dbReference type="PIRSF" id="PIRSF002741">
    <property type="entry name" value="MppA"/>
    <property type="match status" value="1"/>
</dbReference>
<evidence type="ECO:0000256" key="3">
    <source>
        <dbReference type="SAM" id="SignalP"/>
    </source>
</evidence>
<dbReference type="Gene3D" id="3.40.190.10">
    <property type="entry name" value="Periplasmic binding protein-like II"/>
    <property type="match status" value="1"/>
</dbReference>
<evidence type="ECO:0000313" key="5">
    <source>
        <dbReference type="EMBL" id="ETW96142.1"/>
    </source>
</evidence>
<dbReference type="Gene3D" id="3.10.105.10">
    <property type="entry name" value="Dipeptide-binding Protein, Domain 3"/>
    <property type="match status" value="1"/>
</dbReference>
<dbReference type="InterPro" id="IPR039424">
    <property type="entry name" value="SBP_5"/>
</dbReference>
<dbReference type="GO" id="GO:1904680">
    <property type="term" value="F:peptide transmembrane transporter activity"/>
    <property type="evidence" value="ECO:0007669"/>
    <property type="project" value="TreeGrafter"/>
</dbReference>
<dbReference type="InterPro" id="IPR030678">
    <property type="entry name" value="Peptide/Ni-bd"/>
</dbReference>
<dbReference type="PANTHER" id="PTHR30290">
    <property type="entry name" value="PERIPLASMIC BINDING COMPONENT OF ABC TRANSPORTER"/>
    <property type="match status" value="1"/>
</dbReference>
<organism evidence="5 6">
    <name type="scientific">Entotheonella factor</name>
    <dbReference type="NCBI Taxonomy" id="1429438"/>
    <lineage>
        <taxon>Bacteria</taxon>
        <taxon>Pseudomonadati</taxon>
        <taxon>Nitrospinota/Tectimicrobiota group</taxon>
        <taxon>Candidatus Tectimicrobiota</taxon>
        <taxon>Candidatus Entotheonellia</taxon>
        <taxon>Candidatus Entotheonellales</taxon>
        <taxon>Candidatus Entotheonellaceae</taxon>
        <taxon>Candidatus Entotheonella</taxon>
    </lineage>
</organism>
<dbReference type="GO" id="GO:0043190">
    <property type="term" value="C:ATP-binding cassette (ABC) transporter complex"/>
    <property type="evidence" value="ECO:0007669"/>
    <property type="project" value="InterPro"/>
</dbReference>
<dbReference type="AlphaFoldDB" id="W4LDR7"/>
<comment type="caution">
    <text evidence="5">The sequence shown here is derived from an EMBL/GenBank/DDBJ whole genome shotgun (WGS) entry which is preliminary data.</text>
</comment>
<evidence type="ECO:0000313" key="6">
    <source>
        <dbReference type="Proteomes" id="UP000019141"/>
    </source>
</evidence>
<dbReference type="EMBL" id="AZHW01000828">
    <property type="protein sequence ID" value="ETW96142.1"/>
    <property type="molecule type" value="Genomic_DNA"/>
</dbReference>
<evidence type="ECO:0000256" key="2">
    <source>
        <dbReference type="ARBA" id="ARBA00022729"/>
    </source>
</evidence>
<feature type="domain" description="Solute-binding protein family 5" evidence="4">
    <location>
        <begin position="76"/>
        <end position="449"/>
    </location>
</feature>
<protein>
    <submittedName>
        <fullName evidence="5">ABC transporter substrate-binding protein</fullName>
    </submittedName>
</protein>
<reference evidence="5 6" key="1">
    <citation type="journal article" date="2014" name="Nature">
        <title>An environmental bacterial taxon with a large and distinct metabolic repertoire.</title>
        <authorList>
            <person name="Wilson M.C."/>
            <person name="Mori T."/>
            <person name="Ruckert C."/>
            <person name="Uria A.R."/>
            <person name="Helf M.J."/>
            <person name="Takada K."/>
            <person name="Gernert C."/>
            <person name="Steffens U.A."/>
            <person name="Heycke N."/>
            <person name="Schmitt S."/>
            <person name="Rinke C."/>
            <person name="Helfrich E.J."/>
            <person name="Brachmann A.O."/>
            <person name="Gurgui C."/>
            <person name="Wakimoto T."/>
            <person name="Kracht M."/>
            <person name="Crusemann M."/>
            <person name="Hentschel U."/>
            <person name="Abe I."/>
            <person name="Matsunaga S."/>
            <person name="Kalinowski J."/>
            <person name="Takeyama H."/>
            <person name="Piel J."/>
        </authorList>
    </citation>
    <scope>NUCLEOTIDE SEQUENCE [LARGE SCALE GENOMIC DNA]</scope>
    <source>
        <strain evidence="6">TSY1</strain>
    </source>
</reference>
<dbReference type="GO" id="GO:0015833">
    <property type="term" value="P:peptide transport"/>
    <property type="evidence" value="ECO:0007669"/>
    <property type="project" value="TreeGrafter"/>
</dbReference>
<evidence type="ECO:0000256" key="1">
    <source>
        <dbReference type="ARBA" id="ARBA00005695"/>
    </source>
</evidence>
<evidence type="ECO:0000259" key="4">
    <source>
        <dbReference type="Pfam" id="PF00496"/>
    </source>
</evidence>
<dbReference type="Pfam" id="PF00496">
    <property type="entry name" value="SBP_bac_5"/>
    <property type="match status" value="1"/>
</dbReference>
<feature type="chain" id="PRO_5004844511" evidence="3">
    <location>
        <begin position="32"/>
        <end position="533"/>
    </location>
</feature>
<dbReference type="InterPro" id="IPR000914">
    <property type="entry name" value="SBP_5_dom"/>
</dbReference>
<accession>W4LDR7</accession>
<keyword evidence="2 3" id="KW-0732">Signal</keyword>
<dbReference type="Proteomes" id="UP000019141">
    <property type="component" value="Unassembled WGS sequence"/>
</dbReference>
<comment type="similarity">
    <text evidence="1">Belongs to the bacterial solute-binding protein 5 family.</text>
</comment>
<gene>
    <name evidence="5" type="ORF">ETSY1_27755</name>
</gene>
<dbReference type="CDD" id="cd08502">
    <property type="entry name" value="PBP2_NikA_DppA_OppA_like_16"/>
    <property type="match status" value="1"/>
</dbReference>
<dbReference type="GO" id="GO:0030288">
    <property type="term" value="C:outer membrane-bounded periplasmic space"/>
    <property type="evidence" value="ECO:0007669"/>
    <property type="project" value="UniProtKB-ARBA"/>
</dbReference>
<proteinExistence type="inferred from homology"/>
<keyword evidence="6" id="KW-1185">Reference proteome</keyword>
<dbReference type="SUPFAM" id="SSF53850">
    <property type="entry name" value="Periplasmic binding protein-like II"/>
    <property type="match status" value="1"/>
</dbReference>
<dbReference type="PANTHER" id="PTHR30290:SF38">
    <property type="entry name" value="D,D-DIPEPTIDE-BINDING PERIPLASMIC PROTEIN DDPA-RELATED"/>
    <property type="match status" value="1"/>
</dbReference>
<dbReference type="Gene3D" id="3.90.76.10">
    <property type="entry name" value="Dipeptide-binding Protein, Domain 1"/>
    <property type="match status" value="1"/>
</dbReference>
<sequence>MKLHPDGVRQSRRTLALFVCLCLAWTSLSFAAGGTLKIIPHADLKNTDPIWTTAYITRNHGYMIYDTLFSLDENLKPQPQMVDTWSVSEDGLTYAFKLRPDLKWHDGTPVRAADCVASIKRWGKRDGMGQKLMEFTESLNVVDDDSFTLTLKEPYGLVLESLGKLSSNVPFMMPERLAGSVDAFTQITEHIGSGPFKFVKDEWVPGNKVVYERNADYVPRDEPPSFASGGKQVHVDRVEWIYIPDPATAQAALMAGEVDYYERPPTDLLPLMERNPAIKIAIIDPLGTQGMLRPNHLHPPFNNKKARQALLWMVKQEDYLRAIVGDPKFWSTCSAYFMCGTPLETDAGSEALVNQDFEKAKALMEEAGYKGEPIILMDPTDIPVLHGASLVTAQMLRKIGVNVQVQAMDWSTLTSRRAEKKSPSEGGWHLFHTYGTGADMSSPVNNIGVSGGCEEKAWFGWPCDDRLEKLRDDWARATDAGKQKEIATELQKVAFDNVPYVNYGQWFLPTAYRDNLKGVIVSPVPFFWNIVKE</sequence>
<feature type="signal peptide" evidence="3">
    <location>
        <begin position="1"/>
        <end position="31"/>
    </location>
</feature>
<dbReference type="PATRIC" id="fig|1429438.4.peg.5295"/>
<name>W4LDR7_ENTF1</name>
<dbReference type="HOGENOM" id="CLU_017028_7_1_7"/>